<gene>
    <name evidence="2" type="ORF">EHS25_001201</name>
</gene>
<evidence type="ECO:0000313" key="2">
    <source>
        <dbReference type="EMBL" id="RSH90596.1"/>
    </source>
</evidence>
<dbReference type="STRING" id="1890683.A0A427YHH7"/>
<keyword evidence="1" id="KW-0472">Membrane</keyword>
<organism evidence="2 3">
    <name type="scientific">Saitozyma podzolica</name>
    <dbReference type="NCBI Taxonomy" id="1890683"/>
    <lineage>
        <taxon>Eukaryota</taxon>
        <taxon>Fungi</taxon>
        <taxon>Dikarya</taxon>
        <taxon>Basidiomycota</taxon>
        <taxon>Agaricomycotina</taxon>
        <taxon>Tremellomycetes</taxon>
        <taxon>Tremellales</taxon>
        <taxon>Trimorphomycetaceae</taxon>
        <taxon>Saitozyma</taxon>
    </lineage>
</organism>
<feature type="transmembrane region" description="Helical" evidence="1">
    <location>
        <begin position="277"/>
        <end position="298"/>
    </location>
</feature>
<protein>
    <submittedName>
        <fullName evidence="2">Uncharacterized protein</fullName>
    </submittedName>
</protein>
<evidence type="ECO:0000256" key="1">
    <source>
        <dbReference type="SAM" id="Phobius"/>
    </source>
</evidence>
<accession>A0A427YHH7</accession>
<keyword evidence="1" id="KW-0812">Transmembrane</keyword>
<keyword evidence="1" id="KW-1133">Transmembrane helix</keyword>
<dbReference type="EMBL" id="RSCD01000010">
    <property type="protein sequence ID" value="RSH90596.1"/>
    <property type="molecule type" value="Genomic_DNA"/>
</dbReference>
<comment type="caution">
    <text evidence="2">The sequence shown here is derived from an EMBL/GenBank/DDBJ whole genome shotgun (WGS) entry which is preliminary data.</text>
</comment>
<dbReference type="Proteomes" id="UP000279259">
    <property type="component" value="Unassembled WGS sequence"/>
</dbReference>
<name>A0A427YHH7_9TREE</name>
<evidence type="ECO:0000313" key="3">
    <source>
        <dbReference type="Proteomes" id="UP000279259"/>
    </source>
</evidence>
<dbReference type="OrthoDB" id="2563669at2759"/>
<reference evidence="2 3" key="1">
    <citation type="submission" date="2018-11" db="EMBL/GenBank/DDBJ databases">
        <title>Genome sequence of Saitozyma podzolica DSM 27192.</title>
        <authorList>
            <person name="Aliyu H."/>
            <person name="Gorte O."/>
            <person name="Ochsenreither K."/>
        </authorList>
    </citation>
    <scope>NUCLEOTIDE SEQUENCE [LARGE SCALE GENOMIC DNA]</scope>
    <source>
        <strain evidence="2 3">DSM 27192</strain>
    </source>
</reference>
<proteinExistence type="predicted"/>
<dbReference type="AlphaFoldDB" id="A0A427YHH7"/>
<keyword evidence="3" id="KW-1185">Reference proteome</keyword>
<dbReference type="Gene3D" id="2.60.120.260">
    <property type="entry name" value="Galactose-binding domain-like"/>
    <property type="match status" value="1"/>
</dbReference>
<sequence length="348" mass="35469">MNTDLVVWISPFSPLLTYSGGWQQAASGTAQCGGTGDFAVQVDQLYFTEFIWYWQSSSGYTVSAGLDGSLQTGTAGAQAATLSISAGDHSARLQVECDDCGSTTFTLSGAELTSTGAGSWSNSTLDDASSAVTYTGWTSTSSASSSIGAISSGTFYQGTVSYTSSAGASAAFSFTGSALYVFGCTGPSFVSFQITLDSSVVGTFNASTTTDSYDTLLFFVSGLNEASHSVSITNQVDGDSSGITAGTSTGTATGTAATAVFSGSSGTWSEGGGTGSAGAVAGGILGALGGLLLLYFAYRYYLYRKAGGEGGFFTALCGPPRKPPQKAGPAKDEFKIWPMVRSRPKYMT</sequence>